<sequence>MKPFSYGLSKKYISNYYELLLVFISTGAVPGIPCLRVRAGEGGSGGG</sequence>
<gene>
    <name evidence="1" type="ORF">EDC59_1024</name>
</gene>
<dbReference type="Proteomes" id="UP000295506">
    <property type="component" value="Unassembled WGS sequence"/>
</dbReference>
<reference evidence="1 2" key="1">
    <citation type="submission" date="2019-03" db="EMBL/GenBank/DDBJ databases">
        <title>Genomic Encyclopedia of Type Strains, Phase IV (KMG-IV): sequencing the most valuable type-strain genomes for metagenomic binning, comparative biology and taxonomic classification.</title>
        <authorList>
            <person name="Goeker M."/>
        </authorList>
    </citation>
    <scope>NUCLEOTIDE SEQUENCE [LARGE SCALE GENOMIC DNA]</scope>
    <source>
        <strain evidence="1 2">DSM 101483</strain>
    </source>
</reference>
<protein>
    <submittedName>
        <fullName evidence="1">Uncharacterized protein</fullName>
    </submittedName>
</protein>
<evidence type="ECO:0000313" key="1">
    <source>
        <dbReference type="EMBL" id="TDT90575.1"/>
    </source>
</evidence>
<evidence type="ECO:0000313" key="2">
    <source>
        <dbReference type="Proteomes" id="UP000295506"/>
    </source>
</evidence>
<comment type="caution">
    <text evidence="1">The sequence shown here is derived from an EMBL/GenBank/DDBJ whole genome shotgun (WGS) entry which is preliminary data.</text>
</comment>
<accession>A0AA94TKT1</accession>
<name>A0AA94TKT1_9BACT</name>
<dbReference type="AlphaFoldDB" id="A0AA94TKT1"/>
<organism evidence="1 2">
    <name type="scientific">Pseudodesulfovibrio indicus</name>
    <dbReference type="NCBI Taxonomy" id="1716143"/>
    <lineage>
        <taxon>Bacteria</taxon>
        <taxon>Pseudomonadati</taxon>
        <taxon>Thermodesulfobacteriota</taxon>
        <taxon>Desulfovibrionia</taxon>
        <taxon>Desulfovibrionales</taxon>
        <taxon>Desulfovibrionaceae</taxon>
    </lineage>
</organism>
<proteinExistence type="predicted"/>
<dbReference type="EMBL" id="SOBK01000002">
    <property type="protein sequence ID" value="TDT90575.1"/>
    <property type="molecule type" value="Genomic_DNA"/>
</dbReference>